<name>A0ABM9FL89_9VIBR</name>
<evidence type="ECO:0000313" key="3">
    <source>
        <dbReference type="Proteomes" id="UP001152658"/>
    </source>
</evidence>
<proteinExistence type="predicted"/>
<dbReference type="SUPFAM" id="SSF52980">
    <property type="entry name" value="Restriction endonuclease-like"/>
    <property type="match status" value="1"/>
</dbReference>
<dbReference type="Proteomes" id="UP001152658">
    <property type="component" value="Unassembled WGS sequence"/>
</dbReference>
<dbReference type="InterPro" id="IPR011335">
    <property type="entry name" value="Restrct_endonuc-II-like"/>
</dbReference>
<reference evidence="2" key="1">
    <citation type="submission" date="2022-06" db="EMBL/GenBank/DDBJ databases">
        <authorList>
            <person name="Goudenege D."/>
            <person name="Le Roux F."/>
        </authorList>
    </citation>
    <scope>NUCLEOTIDE SEQUENCE</scope>
    <source>
        <strain evidence="2">12-063</strain>
    </source>
</reference>
<protein>
    <submittedName>
        <fullName evidence="2">Mrr_cat domain-containing protein</fullName>
    </submittedName>
</protein>
<dbReference type="Pfam" id="PF04471">
    <property type="entry name" value="Mrr_cat"/>
    <property type="match status" value="1"/>
</dbReference>
<evidence type="ECO:0000259" key="1">
    <source>
        <dbReference type="Pfam" id="PF04471"/>
    </source>
</evidence>
<accession>A0ABM9FL89</accession>
<evidence type="ECO:0000313" key="2">
    <source>
        <dbReference type="EMBL" id="CAH8204492.1"/>
    </source>
</evidence>
<dbReference type="InterPro" id="IPR007560">
    <property type="entry name" value="Restrct_endonuc_IV_Mrr"/>
</dbReference>
<feature type="domain" description="Restriction endonuclease type IV Mrr" evidence="1">
    <location>
        <begin position="9"/>
        <end position="120"/>
    </location>
</feature>
<dbReference type="EMBL" id="CALYLK010000008">
    <property type="protein sequence ID" value="CAH8204492.1"/>
    <property type="molecule type" value="Genomic_DNA"/>
</dbReference>
<keyword evidence="3" id="KW-1185">Reference proteome</keyword>
<sequence length="252" mass="29290">MIENPKPSDWRCLQASVCNILNEVGIHSETEKTLETPRGEVEIDVFGIDQNSVEQIRYIIECKNWQSAVPQTVVHAFTTVLQETGGHIGMLISKEGFQEGALKYIKHTNIVALTFAEFQERYFKLWYTKNFCTQLAASVDTLLQYVEPINSRRSRYLTELDSTKIEQYSVLRERYETFAMVTAMLAMDKFAQGYEVSALFDIEDFKNKMVDNFGEEFRYQSIYYRDLAVEISVHIKEITEKFNQVFGQNIFS</sequence>
<organism evidence="2 3">
    <name type="scientific">Vibrio aestuarianus</name>
    <dbReference type="NCBI Taxonomy" id="28171"/>
    <lineage>
        <taxon>Bacteria</taxon>
        <taxon>Pseudomonadati</taxon>
        <taxon>Pseudomonadota</taxon>
        <taxon>Gammaproteobacteria</taxon>
        <taxon>Vibrionales</taxon>
        <taxon>Vibrionaceae</taxon>
        <taxon>Vibrio</taxon>
    </lineage>
</organism>
<comment type="caution">
    <text evidence="2">The sequence shown here is derived from an EMBL/GenBank/DDBJ whole genome shotgun (WGS) entry which is preliminary data.</text>
</comment>
<dbReference type="RefSeq" id="WP_146443173.1">
    <property type="nucleotide sequence ID" value="NZ_CALYLA010000030.1"/>
</dbReference>
<gene>
    <name evidence="2" type="ORF">VAE063_1070037</name>
</gene>